<proteinExistence type="predicted"/>
<evidence type="ECO:0000256" key="1">
    <source>
        <dbReference type="SAM" id="SignalP"/>
    </source>
</evidence>
<evidence type="ECO:0000313" key="3">
    <source>
        <dbReference type="Proteomes" id="UP000256708"/>
    </source>
</evidence>
<evidence type="ECO:0000313" key="2">
    <source>
        <dbReference type="EMBL" id="RDV11045.1"/>
    </source>
</evidence>
<dbReference type="RefSeq" id="WP_115568441.1">
    <property type="nucleotide sequence ID" value="NZ_QRGR01000049.1"/>
</dbReference>
<reference evidence="3" key="1">
    <citation type="submission" date="2018-08" db="EMBL/GenBank/DDBJ databases">
        <authorList>
            <person name="Liu Z.-W."/>
            <person name="Du Z.-J."/>
        </authorList>
    </citation>
    <scope>NUCLEOTIDE SEQUENCE [LARGE SCALE GENOMIC DNA]</scope>
    <source>
        <strain evidence="3">H4X</strain>
    </source>
</reference>
<sequence length="79" mass="8982">MNTKPQNLRYQLKQLRMKGSSLLIAFAAFSCAFLVETEQVDVAYPLELVLKSFTNDPISFRICSERLITDPIILTISTK</sequence>
<keyword evidence="3" id="KW-1185">Reference proteome</keyword>
<comment type="caution">
    <text evidence="2">The sequence shown here is derived from an EMBL/GenBank/DDBJ whole genome shotgun (WGS) entry which is preliminary data.</text>
</comment>
<dbReference type="OrthoDB" id="853622at2"/>
<name>A0A3D8L0Z7_9BACT</name>
<feature type="signal peptide" evidence="1">
    <location>
        <begin position="1"/>
        <end position="32"/>
    </location>
</feature>
<dbReference type="AlphaFoldDB" id="A0A3D8L0Z7"/>
<dbReference type="EMBL" id="QRGR01000049">
    <property type="protein sequence ID" value="RDV11045.1"/>
    <property type="molecule type" value="Genomic_DNA"/>
</dbReference>
<feature type="chain" id="PRO_5017629990" evidence="1">
    <location>
        <begin position="33"/>
        <end position="79"/>
    </location>
</feature>
<dbReference type="PROSITE" id="PS51257">
    <property type="entry name" value="PROKAR_LIPOPROTEIN"/>
    <property type="match status" value="1"/>
</dbReference>
<gene>
    <name evidence="2" type="ORF">DXT99_25590</name>
</gene>
<accession>A0A3D8L0Z7</accession>
<keyword evidence="1" id="KW-0732">Signal</keyword>
<organism evidence="2 3">
    <name type="scientific">Pontibacter diazotrophicus</name>
    <dbReference type="NCBI Taxonomy" id="1400979"/>
    <lineage>
        <taxon>Bacteria</taxon>
        <taxon>Pseudomonadati</taxon>
        <taxon>Bacteroidota</taxon>
        <taxon>Cytophagia</taxon>
        <taxon>Cytophagales</taxon>
        <taxon>Hymenobacteraceae</taxon>
        <taxon>Pontibacter</taxon>
    </lineage>
</organism>
<dbReference type="Proteomes" id="UP000256708">
    <property type="component" value="Unassembled WGS sequence"/>
</dbReference>
<protein>
    <submittedName>
        <fullName evidence="2">Uncharacterized protein</fullName>
    </submittedName>
</protein>